<evidence type="ECO:0000259" key="3">
    <source>
        <dbReference type="Pfam" id="PF02709"/>
    </source>
</evidence>
<gene>
    <name evidence="4" type="ORF">E3O65_07175</name>
</gene>
<dbReference type="Pfam" id="PF02709">
    <property type="entry name" value="Glyco_transf_7C"/>
    <property type="match status" value="1"/>
</dbReference>
<accession>A0ABY2J1J3</accession>
<dbReference type="PANTHER" id="PTHR43685">
    <property type="entry name" value="GLYCOSYLTRANSFERASE"/>
    <property type="match status" value="1"/>
</dbReference>
<proteinExistence type="predicted"/>
<evidence type="ECO:0000313" key="5">
    <source>
        <dbReference type="Proteomes" id="UP000298355"/>
    </source>
</evidence>
<dbReference type="InterPro" id="IPR001173">
    <property type="entry name" value="Glyco_trans_2-like"/>
</dbReference>
<reference evidence="4 5" key="1">
    <citation type="submission" date="2019-03" db="EMBL/GenBank/DDBJ databases">
        <title>Genomics of glacier-inhabiting Cryobacterium strains.</title>
        <authorList>
            <person name="Liu Q."/>
            <person name="Xin Y.-H."/>
        </authorList>
    </citation>
    <scope>NUCLEOTIDE SEQUENCE [LARGE SCALE GENOMIC DNA]</scope>
    <source>
        <strain evidence="4 5">TMT4-23</strain>
    </source>
</reference>
<dbReference type="EMBL" id="SOGJ01000019">
    <property type="protein sequence ID" value="TFC98720.1"/>
    <property type="molecule type" value="Genomic_DNA"/>
</dbReference>
<dbReference type="PANTHER" id="PTHR43685:SF3">
    <property type="entry name" value="SLR2126 PROTEIN"/>
    <property type="match status" value="1"/>
</dbReference>
<dbReference type="Pfam" id="PF00535">
    <property type="entry name" value="Glycos_transf_2"/>
    <property type="match status" value="1"/>
</dbReference>
<evidence type="ECO:0000256" key="1">
    <source>
        <dbReference type="ARBA" id="ARBA00022679"/>
    </source>
</evidence>
<protein>
    <submittedName>
        <fullName evidence="4">Glycosyltransferase family 2 protein</fullName>
    </submittedName>
</protein>
<dbReference type="InterPro" id="IPR050834">
    <property type="entry name" value="Glycosyltransf_2"/>
</dbReference>
<keyword evidence="1" id="KW-0808">Transferase</keyword>
<dbReference type="InterPro" id="IPR029044">
    <property type="entry name" value="Nucleotide-diphossugar_trans"/>
</dbReference>
<sequence length="441" mass="48759">MVTDNTPRTSHAVTANRWDILGGLWPKPLPVVSVVIAHFEQQSQLDRTLLALERQTYPNDFLDMIVVDDGSRAAPSVPAKVRLIRQEDRGFRLAAARNAGARAARGSILCFLDADTTPEPDYVRELTRLPSLAADAVTVGMRRHADLSATSADGRIELIAPNHELPAPAWLTREYERSSDLLEVDHRSYRFLIGAVLACSRDFFAETGGFDESFTEYGGEDWEWGYRAWLAGAVFAHVRNAVAWHDGPEWSERTDADASRQRRKNAETLKLTQFIPARGSAGRGVRPPTADLLVEIQSSTSSAALFICVDSVLESLPHAVVVVPGNCLDSHFNDPRVVRRADAGERPLVRATVAFPRAVRVDPEVFRREVERVASGSGDAADVVVRDSSGSILCEIRSVRARRRSARWQRDGLFPTVEVVADWVIALDQEPDLEAYLGGWS</sequence>
<name>A0ABY2J1J3_9MICO</name>
<keyword evidence="5" id="KW-1185">Reference proteome</keyword>
<organism evidence="4 5">
    <name type="scientific">Cryobacterium breve</name>
    <dbReference type="NCBI Taxonomy" id="1259258"/>
    <lineage>
        <taxon>Bacteria</taxon>
        <taxon>Bacillati</taxon>
        <taxon>Actinomycetota</taxon>
        <taxon>Actinomycetes</taxon>
        <taxon>Micrococcales</taxon>
        <taxon>Microbacteriaceae</taxon>
        <taxon>Cryobacterium</taxon>
    </lineage>
</organism>
<dbReference type="SUPFAM" id="SSF53448">
    <property type="entry name" value="Nucleotide-diphospho-sugar transferases"/>
    <property type="match status" value="1"/>
</dbReference>
<evidence type="ECO:0000259" key="2">
    <source>
        <dbReference type="Pfam" id="PF00535"/>
    </source>
</evidence>
<dbReference type="Gene3D" id="3.90.550.10">
    <property type="entry name" value="Spore Coat Polysaccharide Biosynthesis Protein SpsA, Chain A"/>
    <property type="match status" value="1"/>
</dbReference>
<dbReference type="Proteomes" id="UP000298355">
    <property type="component" value="Unassembled WGS sequence"/>
</dbReference>
<feature type="domain" description="Glycosyltransferase 2-like" evidence="2">
    <location>
        <begin position="33"/>
        <end position="132"/>
    </location>
</feature>
<comment type="caution">
    <text evidence="4">The sequence shown here is derived from an EMBL/GenBank/DDBJ whole genome shotgun (WGS) entry which is preliminary data.</text>
</comment>
<feature type="domain" description="Galactosyltransferase C-terminal" evidence="3">
    <location>
        <begin position="188"/>
        <end position="235"/>
    </location>
</feature>
<evidence type="ECO:0000313" key="4">
    <source>
        <dbReference type="EMBL" id="TFC98720.1"/>
    </source>
</evidence>
<dbReference type="InterPro" id="IPR027791">
    <property type="entry name" value="Galactosyl_T_C"/>
</dbReference>